<keyword evidence="5" id="KW-1185">Reference proteome</keyword>
<dbReference type="InterPro" id="IPR000836">
    <property type="entry name" value="PRTase_dom"/>
</dbReference>
<evidence type="ECO:0000313" key="5">
    <source>
        <dbReference type="Proteomes" id="UP000241444"/>
    </source>
</evidence>
<dbReference type="InterPro" id="IPR051910">
    <property type="entry name" value="ComF/GntX_DNA_util-trans"/>
</dbReference>
<evidence type="ECO:0000259" key="2">
    <source>
        <dbReference type="Pfam" id="PF00156"/>
    </source>
</evidence>
<dbReference type="OrthoDB" id="9779910at2"/>
<sequence length="267" mass="29570">MKTLGSTARLFTRAATNQLFRPLFPPVCAGCDRHVAEPGTLCGGCWSKVRFIDKPYCPVLGIPFSHDLGAEILSAEAIADPPPFRRARSVAMHEGVIRDMVHRLKYNDRTDLGPWMARWMLRAGSELLNDCDIIVPVPLHARRFWLRRFNQSAELARHLARLSGKPFDPDAPKRVRQTRQQVGLGANERALNVRGAFRVPDAQEIKVRGRSVLLIDDVHTTGATVKAASRALLRGGASKVDVSLLAGFWGKNCLCDVVLTQRTGLFA</sequence>
<proteinExistence type="inferred from homology"/>
<dbReference type="GO" id="GO:0016757">
    <property type="term" value="F:glycosyltransferase activity"/>
    <property type="evidence" value="ECO:0007669"/>
    <property type="project" value="UniProtKB-KW"/>
</dbReference>
<dbReference type="EMBL" id="PGGO01000006">
    <property type="protein sequence ID" value="PSH69213.1"/>
    <property type="molecule type" value="Genomic_DNA"/>
</dbReference>
<dbReference type="Proteomes" id="UP000241444">
    <property type="component" value="Unassembled WGS sequence"/>
</dbReference>
<dbReference type="PANTHER" id="PTHR47505">
    <property type="entry name" value="DNA UTILIZATION PROTEIN YHGH"/>
    <property type="match status" value="1"/>
</dbReference>
<comment type="similarity">
    <text evidence="1">Belongs to the ComF/GntX family.</text>
</comment>
<evidence type="ECO:0000259" key="3">
    <source>
        <dbReference type="Pfam" id="PF18912"/>
    </source>
</evidence>
<dbReference type="InterPro" id="IPR044005">
    <property type="entry name" value="DZR_2"/>
</dbReference>
<reference evidence="5" key="1">
    <citation type="submission" date="2017-11" db="EMBL/GenBank/DDBJ databases">
        <authorList>
            <person name="Kuznetsova I."/>
            <person name="Sazanova A."/>
            <person name="Chirak E."/>
            <person name="Safronova V."/>
            <person name="Willems A."/>
        </authorList>
    </citation>
    <scope>NUCLEOTIDE SEQUENCE [LARGE SCALE GENOMIC DNA]</scope>
    <source>
        <strain evidence="5">STM 196</strain>
    </source>
</reference>
<dbReference type="SUPFAM" id="SSF53271">
    <property type="entry name" value="PRTase-like"/>
    <property type="match status" value="1"/>
</dbReference>
<protein>
    <submittedName>
        <fullName evidence="4">Amidophosphoribosyltransferase</fullName>
    </submittedName>
</protein>
<evidence type="ECO:0000256" key="1">
    <source>
        <dbReference type="ARBA" id="ARBA00008007"/>
    </source>
</evidence>
<dbReference type="InterPro" id="IPR029057">
    <property type="entry name" value="PRTase-like"/>
</dbReference>
<keyword evidence="4" id="KW-0328">Glycosyltransferase</keyword>
<comment type="caution">
    <text evidence="4">The sequence shown here is derived from an EMBL/GenBank/DDBJ whole genome shotgun (WGS) entry which is preliminary data.</text>
</comment>
<dbReference type="PANTHER" id="PTHR47505:SF1">
    <property type="entry name" value="DNA UTILIZATION PROTEIN YHGH"/>
    <property type="match status" value="1"/>
</dbReference>
<dbReference type="Pfam" id="PF00156">
    <property type="entry name" value="Pribosyltran"/>
    <property type="match status" value="1"/>
</dbReference>
<accession>A0A2P7BRV9</accession>
<dbReference type="CDD" id="cd06223">
    <property type="entry name" value="PRTases_typeI"/>
    <property type="match status" value="1"/>
</dbReference>
<feature type="domain" description="Double zinc ribbon" evidence="3">
    <location>
        <begin position="22"/>
        <end position="67"/>
    </location>
</feature>
<dbReference type="Gene3D" id="3.40.50.2020">
    <property type="match status" value="1"/>
</dbReference>
<evidence type="ECO:0000313" key="4">
    <source>
        <dbReference type="EMBL" id="PSH69213.1"/>
    </source>
</evidence>
<organism evidence="4 5">
    <name type="scientific">Phyllobacterium brassicacearum</name>
    <dbReference type="NCBI Taxonomy" id="314235"/>
    <lineage>
        <taxon>Bacteria</taxon>
        <taxon>Pseudomonadati</taxon>
        <taxon>Pseudomonadota</taxon>
        <taxon>Alphaproteobacteria</taxon>
        <taxon>Hyphomicrobiales</taxon>
        <taxon>Phyllobacteriaceae</taxon>
        <taxon>Phyllobacterium</taxon>
    </lineage>
</organism>
<feature type="domain" description="Phosphoribosyltransferase" evidence="2">
    <location>
        <begin position="192"/>
        <end position="242"/>
    </location>
</feature>
<name>A0A2P7BRV9_9HYPH</name>
<keyword evidence="4" id="KW-0808">Transferase</keyword>
<dbReference type="AlphaFoldDB" id="A0A2P7BRV9"/>
<gene>
    <name evidence="4" type="ORF">CU102_10525</name>
</gene>
<dbReference type="Pfam" id="PF18912">
    <property type="entry name" value="DZR_2"/>
    <property type="match status" value="1"/>
</dbReference>